<name>A0A6J5NGN2_9CAUD</name>
<accession>A0A6J5NGN2</accession>
<protein>
    <submittedName>
        <fullName evidence="1">RecT Recombinational DNA repair protein (RecE pathway)</fullName>
    </submittedName>
</protein>
<reference evidence="1" key="1">
    <citation type="submission" date="2020-04" db="EMBL/GenBank/DDBJ databases">
        <authorList>
            <person name="Chiriac C."/>
            <person name="Salcher M."/>
            <person name="Ghai R."/>
            <person name="Kavagutti S V."/>
        </authorList>
    </citation>
    <scope>NUCLEOTIDE SEQUENCE</scope>
</reference>
<evidence type="ECO:0000313" key="3">
    <source>
        <dbReference type="EMBL" id="CAB4181759.1"/>
    </source>
</evidence>
<proteinExistence type="predicted"/>
<dbReference type="GO" id="GO:0003677">
    <property type="term" value="F:DNA binding"/>
    <property type="evidence" value="ECO:0007669"/>
    <property type="project" value="InterPro"/>
</dbReference>
<dbReference type="GO" id="GO:0006259">
    <property type="term" value="P:DNA metabolic process"/>
    <property type="evidence" value="ECO:0007669"/>
    <property type="project" value="InterPro"/>
</dbReference>
<dbReference type="EMBL" id="LR796833">
    <property type="protein sequence ID" value="CAB4168706.1"/>
    <property type="molecule type" value="Genomic_DNA"/>
</dbReference>
<dbReference type="EMBL" id="LR797249">
    <property type="protein sequence ID" value="CAB4195301.1"/>
    <property type="molecule type" value="Genomic_DNA"/>
</dbReference>
<evidence type="ECO:0000313" key="1">
    <source>
        <dbReference type="EMBL" id="CAB4156375.1"/>
    </source>
</evidence>
<evidence type="ECO:0000313" key="5">
    <source>
        <dbReference type="EMBL" id="CAB4210720.1"/>
    </source>
</evidence>
<sequence>MSNVKVTTFSPMDNFKRELELAWPTIAKLVPANILPDKFKAMMIMAVSNNPKLMECTPMSLTRATTDAAELGLSLNPNLKECDILPVWGPKGSVAQCRPRAGGLMKLARQTGEIADIYAHEVYENDTFEVEYGLEKKLIHKPASGDRGNITYGYVVWVSKDGNKGFEVVDKKRIDRAKGASEGYKAFKAGNIKSTPWVTDEGEMVRKTAVRAGSKYMPMSSESDAFRRAMQIENEIDGEAHETHVITLASSNPEPRPSSTAQVRSLEAKLVSKEPAAKEPAAKETVVEDTDWESVAKKLRKDLSQFDSSLETMNQWLEETADVRATIKDNAPEWHAKLDKVISDRLTSFSV</sequence>
<dbReference type="EMBL" id="LR797012">
    <property type="protein sequence ID" value="CAB4181759.1"/>
    <property type="molecule type" value="Genomic_DNA"/>
</dbReference>
<gene>
    <name evidence="3" type="ORF">UFOVP1069_64</name>
    <name evidence="4" type="ORF">UFOVP1301_3</name>
    <name evidence="5" type="ORF">UFOVP1415_38</name>
    <name evidence="1" type="ORF">UFOVP663_60</name>
    <name evidence="2" type="ORF">UFOVP894_36</name>
</gene>
<dbReference type="Pfam" id="PF03837">
    <property type="entry name" value="RecT"/>
    <property type="match status" value="1"/>
</dbReference>
<evidence type="ECO:0000313" key="2">
    <source>
        <dbReference type="EMBL" id="CAB4168706.1"/>
    </source>
</evidence>
<dbReference type="EMBL" id="LR796633">
    <property type="protein sequence ID" value="CAB4156375.1"/>
    <property type="molecule type" value="Genomic_DNA"/>
</dbReference>
<organism evidence="1">
    <name type="scientific">uncultured Caudovirales phage</name>
    <dbReference type="NCBI Taxonomy" id="2100421"/>
    <lineage>
        <taxon>Viruses</taxon>
        <taxon>Duplodnaviria</taxon>
        <taxon>Heunggongvirae</taxon>
        <taxon>Uroviricota</taxon>
        <taxon>Caudoviricetes</taxon>
        <taxon>Peduoviridae</taxon>
        <taxon>Maltschvirus</taxon>
        <taxon>Maltschvirus maltsch</taxon>
    </lineage>
</organism>
<dbReference type="InterPro" id="IPR018330">
    <property type="entry name" value="RecT_fam"/>
</dbReference>
<evidence type="ECO:0000313" key="4">
    <source>
        <dbReference type="EMBL" id="CAB4195301.1"/>
    </source>
</evidence>
<dbReference type="NCBIfam" id="TIGR00616">
    <property type="entry name" value="rect"/>
    <property type="match status" value="1"/>
</dbReference>
<dbReference type="InterPro" id="IPR004590">
    <property type="entry name" value="ssDNA_annealing_RecT"/>
</dbReference>
<dbReference type="EMBL" id="LR797372">
    <property type="protein sequence ID" value="CAB4210720.1"/>
    <property type="molecule type" value="Genomic_DNA"/>
</dbReference>